<dbReference type="GO" id="GO:0005737">
    <property type="term" value="C:cytoplasm"/>
    <property type="evidence" value="ECO:0007669"/>
    <property type="project" value="UniProtKB-SubCell"/>
</dbReference>
<dbReference type="EMBL" id="SRLO01001583">
    <property type="protein sequence ID" value="TNN36698.1"/>
    <property type="molecule type" value="Genomic_DNA"/>
</dbReference>
<feature type="domain" description="Sulfotransferase" evidence="7">
    <location>
        <begin position="259"/>
        <end position="349"/>
    </location>
</feature>
<evidence type="ECO:0000256" key="3">
    <source>
        <dbReference type="ARBA" id="ARBA00022490"/>
    </source>
</evidence>
<dbReference type="EC" id="2.8.2.-" evidence="6"/>
<accession>A0A4Z2F6H0</accession>
<evidence type="ECO:0000256" key="4">
    <source>
        <dbReference type="ARBA" id="ARBA00022679"/>
    </source>
</evidence>
<evidence type="ECO:0000313" key="8">
    <source>
        <dbReference type="EMBL" id="TNN36698.1"/>
    </source>
</evidence>
<evidence type="ECO:0000259" key="7">
    <source>
        <dbReference type="Pfam" id="PF00685"/>
    </source>
</evidence>
<sequence>MVSMEQYLQYHGLLLPPQAHSLESLRYAEKFPVEDSDVFAVTYPNSAMSSEDLYLRHHGLLLPRETHCAQSLRFAQEFKFRDDDVMVATYPKSGTTWMQEILPLVLNGADLTPIHTVPNWDRVPWLEEKRLALVVDQLTSPRGMVTHLPFHLMPPSFHASKAKVIYVMRNPKDVAVSSYHFHKMAQFLETPATFDEFLERFLQGKVMFGKWSDHVKSWRRSGLGGRILFITYEEMVQGWPVAVELCEDDRLLLYVNVPLFQDLGAAVGRVSEFLGCELSEEATQRIVEHCSFGTMKNNRMSNFSLVPKVYMDHDTSPFLRKGIVGDWKNHFGPEQLASFSSVIRKEMEGEMEGAALPWSLE</sequence>
<comment type="similarity">
    <text evidence="2 6">Belongs to the sulfotransferase 1 family.</text>
</comment>
<dbReference type="InterPro" id="IPR027417">
    <property type="entry name" value="P-loop_NTPase"/>
</dbReference>
<keyword evidence="3" id="KW-0963">Cytoplasm</keyword>
<dbReference type="Pfam" id="PF00685">
    <property type="entry name" value="Sulfotransfer_1"/>
    <property type="match status" value="2"/>
</dbReference>
<evidence type="ECO:0000256" key="6">
    <source>
        <dbReference type="RuleBase" id="RU361155"/>
    </source>
</evidence>
<organism evidence="8 9">
    <name type="scientific">Liparis tanakae</name>
    <name type="common">Tanaka's snailfish</name>
    <dbReference type="NCBI Taxonomy" id="230148"/>
    <lineage>
        <taxon>Eukaryota</taxon>
        <taxon>Metazoa</taxon>
        <taxon>Chordata</taxon>
        <taxon>Craniata</taxon>
        <taxon>Vertebrata</taxon>
        <taxon>Euteleostomi</taxon>
        <taxon>Actinopterygii</taxon>
        <taxon>Neopterygii</taxon>
        <taxon>Teleostei</taxon>
        <taxon>Neoteleostei</taxon>
        <taxon>Acanthomorphata</taxon>
        <taxon>Eupercaria</taxon>
        <taxon>Perciformes</taxon>
        <taxon>Cottioidei</taxon>
        <taxon>Cottales</taxon>
        <taxon>Liparidae</taxon>
        <taxon>Liparis</taxon>
    </lineage>
</organism>
<keyword evidence="5" id="KW-0128">Catecholamine metabolism</keyword>
<dbReference type="OrthoDB" id="205623at2759"/>
<dbReference type="Gene3D" id="3.40.50.300">
    <property type="entry name" value="P-loop containing nucleotide triphosphate hydrolases"/>
    <property type="match status" value="1"/>
</dbReference>
<comment type="caution">
    <text evidence="8">The sequence shown here is derived from an EMBL/GenBank/DDBJ whole genome shotgun (WGS) entry which is preliminary data.</text>
</comment>
<reference evidence="8 9" key="1">
    <citation type="submission" date="2019-03" db="EMBL/GenBank/DDBJ databases">
        <title>First draft genome of Liparis tanakae, snailfish: a comprehensive survey of snailfish specific genes.</title>
        <authorList>
            <person name="Kim W."/>
            <person name="Song I."/>
            <person name="Jeong J.-H."/>
            <person name="Kim D."/>
            <person name="Kim S."/>
            <person name="Ryu S."/>
            <person name="Song J.Y."/>
            <person name="Lee S.K."/>
        </authorList>
    </citation>
    <scope>NUCLEOTIDE SEQUENCE [LARGE SCALE GENOMIC DNA]</scope>
    <source>
        <tissue evidence="8">Muscle</tissue>
    </source>
</reference>
<dbReference type="GO" id="GO:0006584">
    <property type="term" value="P:catecholamine metabolic process"/>
    <property type="evidence" value="ECO:0007669"/>
    <property type="project" value="UniProtKB-KW"/>
</dbReference>
<evidence type="ECO:0000256" key="1">
    <source>
        <dbReference type="ARBA" id="ARBA00004496"/>
    </source>
</evidence>
<dbReference type="FunFam" id="3.40.50.300:FF:000433">
    <property type="entry name" value="Estrogen sulfotransferase"/>
    <property type="match status" value="1"/>
</dbReference>
<gene>
    <name evidence="8" type="primary">Sult2b1</name>
    <name evidence="8" type="ORF">EYF80_053133</name>
</gene>
<dbReference type="AlphaFoldDB" id="A0A4Z2F6H0"/>
<evidence type="ECO:0000256" key="5">
    <source>
        <dbReference type="ARBA" id="ARBA00022939"/>
    </source>
</evidence>
<evidence type="ECO:0000313" key="9">
    <source>
        <dbReference type="Proteomes" id="UP000314294"/>
    </source>
</evidence>
<comment type="subcellular location">
    <subcellularLocation>
        <location evidence="1">Cytoplasm</location>
    </subcellularLocation>
</comment>
<keyword evidence="9" id="KW-1185">Reference proteome</keyword>
<dbReference type="InterPro" id="IPR000863">
    <property type="entry name" value="Sulfotransferase_dom"/>
</dbReference>
<keyword evidence="4 6" id="KW-0808">Transferase</keyword>
<dbReference type="SUPFAM" id="SSF52540">
    <property type="entry name" value="P-loop containing nucleoside triphosphate hydrolases"/>
    <property type="match status" value="1"/>
</dbReference>
<dbReference type="PANTHER" id="PTHR11783">
    <property type="entry name" value="SULFOTRANSFERASE SULT"/>
    <property type="match status" value="1"/>
</dbReference>
<evidence type="ECO:0000256" key="2">
    <source>
        <dbReference type="ARBA" id="ARBA00005771"/>
    </source>
</evidence>
<dbReference type="GO" id="GO:0006805">
    <property type="term" value="P:xenobiotic metabolic process"/>
    <property type="evidence" value="ECO:0007669"/>
    <property type="project" value="UniProtKB-ARBA"/>
</dbReference>
<protein>
    <recommendedName>
        <fullName evidence="6">Sulfotransferase</fullName>
        <ecNumber evidence="6">2.8.2.-</ecNumber>
    </recommendedName>
</protein>
<feature type="domain" description="Sulfotransferase" evidence="7">
    <location>
        <begin position="82"/>
        <end position="237"/>
    </location>
</feature>
<dbReference type="GO" id="GO:0008146">
    <property type="term" value="F:sulfotransferase activity"/>
    <property type="evidence" value="ECO:0007669"/>
    <property type="project" value="InterPro"/>
</dbReference>
<proteinExistence type="inferred from homology"/>
<name>A0A4Z2F6H0_9TELE</name>
<dbReference type="Proteomes" id="UP000314294">
    <property type="component" value="Unassembled WGS sequence"/>
</dbReference>